<feature type="domain" description="Transposase DDE" evidence="1">
    <location>
        <begin position="24"/>
        <end position="73"/>
    </location>
</feature>
<dbReference type="EMBL" id="NBYY01000015">
    <property type="protein sequence ID" value="PCS22773.1"/>
    <property type="molecule type" value="Genomic_DNA"/>
</dbReference>
<accession>A0A2A5T3N0</accession>
<evidence type="ECO:0000259" key="1">
    <source>
        <dbReference type="Pfam" id="PF13612"/>
    </source>
</evidence>
<reference evidence="3" key="1">
    <citation type="submission" date="2017-04" db="EMBL/GenBank/DDBJ databases">
        <title>Genome evolution of the luminous symbionts of deep sea anglerfish.</title>
        <authorList>
            <person name="Hendry T.A."/>
        </authorList>
    </citation>
    <scope>NUCLEOTIDE SEQUENCE [LARGE SCALE GENOMIC DNA]</scope>
</reference>
<proteinExistence type="predicted"/>
<keyword evidence="3" id="KW-1185">Reference proteome</keyword>
<evidence type="ECO:0000313" key="3">
    <source>
        <dbReference type="Proteomes" id="UP000219020"/>
    </source>
</evidence>
<name>A0A2A5T3N0_9GAMM</name>
<comment type="caution">
    <text evidence="2">The sequence shown here is derived from an EMBL/GenBank/DDBJ whole genome shotgun (WGS) entry which is preliminary data.</text>
</comment>
<protein>
    <submittedName>
        <fullName evidence="2">Mobile element protein</fullName>
    </submittedName>
</protein>
<gene>
    <name evidence="2" type="ORF">BTN49_1737</name>
</gene>
<dbReference type="AlphaFoldDB" id="A0A2A5T3N0"/>
<dbReference type="Proteomes" id="UP000219020">
    <property type="component" value="Unassembled WGS sequence"/>
</dbReference>
<organism evidence="2 3">
    <name type="scientific">Candidatus Enterovibrio escicola</name>
    <dbReference type="NCBI Taxonomy" id="1927127"/>
    <lineage>
        <taxon>Bacteria</taxon>
        <taxon>Pseudomonadati</taxon>
        <taxon>Pseudomonadota</taxon>
        <taxon>Gammaproteobacteria</taxon>
        <taxon>Vibrionales</taxon>
        <taxon>Vibrionaceae</taxon>
        <taxon>Enterovibrio</taxon>
    </lineage>
</organism>
<dbReference type="InterPro" id="IPR025668">
    <property type="entry name" value="Tnp_DDE_dom"/>
</dbReference>
<sequence length="83" mass="9706">MYEMLTSARCSVPFCSYLIHRQERSTWIAFIDSSKPQVCYNLRILRHQVFQGTVKREKGTMGSSTEIKVISLIHWIGNLQTRE</sequence>
<evidence type="ECO:0000313" key="2">
    <source>
        <dbReference type="EMBL" id="PCS22773.1"/>
    </source>
</evidence>
<dbReference type="Pfam" id="PF13612">
    <property type="entry name" value="DDE_Tnp_1_3"/>
    <property type="match status" value="1"/>
</dbReference>